<protein>
    <recommendedName>
        <fullName evidence="8">Tetraspanin</fullName>
    </recommendedName>
</protein>
<evidence type="ECO:0000256" key="2">
    <source>
        <dbReference type="ARBA" id="ARBA00022692"/>
    </source>
</evidence>
<dbReference type="Gene3D" id="1.10.1450.10">
    <property type="entry name" value="Tetraspanin"/>
    <property type="match status" value="1"/>
</dbReference>
<dbReference type="InterPro" id="IPR018499">
    <property type="entry name" value="Tetraspanin/Peripherin"/>
</dbReference>
<evidence type="ECO:0000256" key="4">
    <source>
        <dbReference type="ARBA" id="ARBA00023136"/>
    </source>
</evidence>
<evidence type="ECO:0000313" key="6">
    <source>
        <dbReference type="EMBL" id="KAJ3612589.1"/>
    </source>
</evidence>
<name>A0A9Q0ESR3_9TELE</name>
<proteinExistence type="predicted"/>
<evidence type="ECO:0000256" key="3">
    <source>
        <dbReference type="ARBA" id="ARBA00022989"/>
    </source>
</evidence>
<evidence type="ECO:0000256" key="1">
    <source>
        <dbReference type="ARBA" id="ARBA00004141"/>
    </source>
</evidence>
<feature type="transmembrane region" description="Helical" evidence="5">
    <location>
        <begin position="77"/>
        <end position="103"/>
    </location>
</feature>
<comment type="subcellular location">
    <subcellularLocation>
        <location evidence="1">Membrane</location>
        <topology evidence="1">Multi-pass membrane protein</topology>
    </subcellularLocation>
</comment>
<keyword evidence="4 5" id="KW-0472">Membrane</keyword>
<feature type="transmembrane region" description="Helical" evidence="5">
    <location>
        <begin position="12"/>
        <end position="32"/>
    </location>
</feature>
<feature type="transmembrane region" description="Helical" evidence="5">
    <location>
        <begin position="52"/>
        <end position="71"/>
    </location>
</feature>
<dbReference type="EMBL" id="JANIIK010000036">
    <property type="protein sequence ID" value="KAJ3612589.1"/>
    <property type="molecule type" value="Genomic_DNA"/>
</dbReference>
<evidence type="ECO:0000256" key="5">
    <source>
        <dbReference type="SAM" id="Phobius"/>
    </source>
</evidence>
<dbReference type="OrthoDB" id="438211at2759"/>
<keyword evidence="7" id="KW-1185">Reference proteome</keyword>
<dbReference type="Pfam" id="PF00335">
    <property type="entry name" value="Tetraspanin"/>
    <property type="match status" value="1"/>
</dbReference>
<gene>
    <name evidence="6" type="ORF">NHX12_020858</name>
</gene>
<sequence length="266" mass="29240">MSPVNACLKWGFIVVTCLIGLASGLTLGLTLFGHGYFHGTDDLEDMMLAIKVLYGIATATFLLAVIGVYGASKGKPWLLIIFSVGMSLTIVFVAFDFVALTILRKQAGELTLIEHRDCWLTPLDTANATDLPMLHEFQHLLQCCGVEKGYEDWGSHIHKSCICEIDEIDCIPAPANSSLYEDHDSSLMIMIYQRPCLPILVHYVNLVIDVMITILATVVLFWSTCLVLAILIVVQLKRKVEVPPVYYSAEAKAGNYASLAENGDIA</sequence>
<reference evidence="6" key="1">
    <citation type="submission" date="2022-07" db="EMBL/GenBank/DDBJ databases">
        <title>Chromosome-level genome of Muraenolepis orangiensis.</title>
        <authorList>
            <person name="Kim J."/>
        </authorList>
    </citation>
    <scope>NUCLEOTIDE SEQUENCE</scope>
    <source>
        <strain evidence="6">KU_S4_2022</strain>
        <tissue evidence="6">Muscle</tissue>
    </source>
</reference>
<dbReference type="AlphaFoldDB" id="A0A9Q0ESR3"/>
<evidence type="ECO:0008006" key="8">
    <source>
        <dbReference type="Google" id="ProtNLM"/>
    </source>
</evidence>
<dbReference type="InterPro" id="IPR008952">
    <property type="entry name" value="Tetraspanin_EC2_sf"/>
</dbReference>
<keyword evidence="2 5" id="KW-0812">Transmembrane</keyword>
<feature type="transmembrane region" description="Helical" evidence="5">
    <location>
        <begin position="210"/>
        <end position="234"/>
    </location>
</feature>
<dbReference type="Proteomes" id="UP001148018">
    <property type="component" value="Unassembled WGS sequence"/>
</dbReference>
<evidence type="ECO:0000313" key="7">
    <source>
        <dbReference type="Proteomes" id="UP001148018"/>
    </source>
</evidence>
<organism evidence="6 7">
    <name type="scientific">Muraenolepis orangiensis</name>
    <name type="common">Patagonian moray cod</name>
    <dbReference type="NCBI Taxonomy" id="630683"/>
    <lineage>
        <taxon>Eukaryota</taxon>
        <taxon>Metazoa</taxon>
        <taxon>Chordata</taxon>
        <taxon>Craniata</taxon>
        <taxon>Vertebrata</taxon>
        <taxon>Euteleostomi</taxon>
        <taxon>Actinopterygii</taxon>
        <taxon>Neopterygii</taxon>
        <taxon>Teleostei</taxon>
        <taxon>Neoteleostei</taxon>
        <taxon>Acanthomorphata</taxon>
        <taxon>Zeiogadaria</taxon>
        <taxon>Gadariae</taxon>
        <taxon>Gadiformes</taxon>
        <taxon>Muraenolepidoidei</taxon>
        <taxon>Muraenolepididae</taxon>
        <taxon>Muraenolepis</taxon>
    </lineage>
</organism>
<comment type="caution">
    <text evidence="6">The sequence shown here is derived from an EMBL/GenBank/DDBJ whole genome shotgun (WGS) entry which is preliminary data.</text>
</comment>
<dbReference type="GO" id="GO:0016020">
    <property type="term" value="C:membrane"/>
    <property type="evidence" value="ECO:0007669"/>
    <property type="project" value="UniProtKB-SubCell"/>
</dbReference>
<keyword evidence="3 5" id="KW-1133">Transmembrane helix</keyword>
<accession>A0A9Q0ESR3</accession>